<dbReference type="SUPFAM" id="SSF55781">
    <property type="entry name" value="GAF domain-like"/>
    <property type="match status" value="1"/>
</dbReference>
<dbReference type="PANTHER" id="PTHR43155:SF2">
    <property type="entry name" value="CYCLIC DI-GMP PHOSPHODIESTERASE PA4108"/>
    <property type="match status" value="1"/>
</dbReference>
<dbReference type="AlphaFoldDB" id="A0A7C4W7S1"/>
<evidence type="ECO:0000313" key="2">
    <source>
        <dbReference type="EMBL" id="HGU34337.1"/>
    </source>
</evidence>
<dbReference type="SMART" id="SM00471">
    <property type="entry name" value="HDc"/>
    <property type="match status" value="1"/>
</dbReference>
<dbReference type="SUPFAM" id="SSF109604">
    <property type="entry name" value="HD-domain/PDEase-like"/>
    <property type="match status" value="2"/>
</dbReference>
<organism evidence="2">
    <name type="scientific">Desulfatirhabdium butyrativorans</name>
    <dbReference type="NCBI Taxonomy" id="340467"/>
    <lineage>
        <taxon>Bacteria</taxon>
        <taxon>Pseudomonadati</taxon>
        <taxon>Thermodesulfobacteriota</taxon>
        <taxon>Desulfobacteria</taxon>
        <taxon>Desulfobacterales</taxon>
        <taxon>Desulfatirhabdiaceae</taxon>
        <taxon>Desulfatirhabdium</taxon>
    </lineage>
</organism>
<dbReference type="InterPro" id="IPR003018">
    <property type="entry name" value="GAF"/>
</dbReference>
<comment type="caution">
    <text evidence="2">The sequence shown here is derived from an EMBL/GenBank/DDBJ whole genome shotgun (WGS) entry which is preliminary data.</text>
</comment>
<dbReference type="Gene3D" id="1.10.3210.10">
    <property type="entry name" value="Hypothetical protein af1432"/>
    <property type="match status" value="2"/>
</dbReference>
<dbReference type="PANTHER" id="PTHR43155">
    <property type="entry name" value="CYCLIC DI-GMP PHOSPHODIESTERASE PA4108-RELATED"/>
    <property type="match status" value="1"/>
</dbReference>
<dbReference type="CDD" id="cd00077">
    <property type="entry name" value="HDc"/>
    <property type="match status" value="1"/>
</dbReference>
<proteinExistence type="predicted"/>
<reference evidence="2" key="1">
    <citation type="journal article" date="2020" name="mSystems">
        <title>Genome- and Community-Level Interaction Insights into Carbon Utilization and Element Cycling Functions of Hydrothermarchaeota in Hydrothermal Sediment.</title>
        <authorList>
            <person name="Zhou Z."/>
            <person name="Liu Y."/>
            <person name="Xu W."/>
            <person name="Pan J."/>
            <person name="Luo Z.H."/>
            <person name="Li M."/>
        </authorList>
    </citation>
    <scope>NUCLEOTIDE SEQUENCE [LARGE SCALE GENOMIC DNA]</scope>
    <source>
        <strain evidence="2">SpSt-477</strain>
    </source>
</reference>
<dbReference type="InterPro" id="IPR037522">
    <property type="entry name" value="HD_GYP_dom"/>
</dbReference>
<dbReference type="Gene3D" id="3.30.450.40">
    <property type="match status" value="1"/>
</dbReference>
<accession>A0A7C4W7S1</accession>
<protein>
    <submittedName>
        <fullName evidence="2">HD domain-containing protein</fullName>
    </submittedName>
</protein>
<dbReference type="Pfam" id="PF13487">
    <property type="entry name" value="HD_5"/>
    <property type="match status" value="1"/>
</dbReference>
<dbReference type="PROSITE" id="PS51832">
    <property type="entry name" value="HD_GYP"/>
    <property type="match status" value="1"/>
</dbReference>
<gene>
    <name evidence="2" type="ORF">ENS29_16050</name>
</gene>
<dbReference type="EMBL" id="DSUH01000368">
    <property type="protein sequence ID" value="HGU34337.1"/>
    <property type="molecule type" value="Genomic_DNA"/>
</dbReference>
<name>A0A7C4W7S1_9BACT</name>
<feature type="domain" description="HD-GYP" evidence="1">
    <location>
        <begin position="344"/>
        <end position="548"/>
    </location>
</feature>
<dbReference type="InterPro" id="IPR003607">
    <property type="entry name" value="HD/PDEase_dom"/>
</dbReference>
<dbReference type="InterPro" id="IPR029016">
    <property type="entry name" value="GAF-like_dom_sf"/>
</dbReference>
<sequence>MHMPSIPMETAGFEPEIEKLIERIVTEIRRFAADSHRKTLRLVEIGTALTAERHTGRLLEKIVEEACAWTNADGGTLYLVDCAKTHLSFAIVINRSLNIRMGGSTGTIPWSPVALYNADGSPNRRNVSAYAALQQQVVNIADVYEAEGFDFAGTRTYDLQAGYRSKSMLVLPLLDHEGELIGVLQLVNAMDPETGEVVAFSGENQKICESLASLAGTALIQTRLINDLDRLLQAFIRSIGMAIDEKSSVTAGHVKRVTEWTMRIAKAIHDEPRGPFGDVRFSADEMKELQLAAWLHDLGKITTPNHIMDKSTRLEGVYDRIDLIRTRFEVLKRDVEIACWKQMAQSADEPLRSEAARSCDSRLNELSEELEFLSECNRKDRLSDADIERVREISQRTFLVNGVRKPILEPSEVENLSIRYGTLNPAERNIMNHHSEMTYKMLSELPFPKKLKQIPIFAAYHHERIDGHGYPRGVKGEEIPLQARIIALADIFEALTARDRPYKRSMTTEEALEILIQLGKNGHLDPELVAFFIEHRLYAAEGATVDDAPIERLDNQTAKDRLL</sequence>
<dbReference type="SMART" id="SM00065">
    <property type="entry name" value="GAF"/>
    <property type="match status" value="1"/>
</dbReference>
<evidence type="ECO:0000259" key="1">
    <source>
        <dbReference type="PROSITE" id="PS51832"/>
    </source>
</evidence>
<dbReference type="Pfam" id="PF01590">
    <property type="entry name" value="GAF"/>
    <property type="match status" value="1"/>
</dbReference>